<evidence type="ECO:0000313" key="2">
    <source>
        <dbReference type="Proteomes" id="UP001156670"/>
    </source>
</evidence>
<comment type="caution">
    <text evidence="1">The sequence shown here is derived from an EMBL/GenBank/DDBJ whole genome shotgun (WGS) entry which is preliminary data.</text>
</comment>
<gene>
    <name evidence="1" type="ORF">GCM10007901_23250</name>
</gene>
<accession>A0ABQ5XNX5</accession>
<keyword evidence="2" id="KW-1185">Reference proteome</keyword>
<dbReference type="EMBL" id="BSOB01000018">
    <property type="protein sequence ID" value="GLQ93374.1"/>
    <property type="molecule type" value="Genomic_DNA"/>
</dbReference>
<organism evidence="1 2">
    <name type="scientific">Dyella acidisoli</name>
    <dbReference type="NCBI Taxonomy" id="1867834"/>
    <lineage>
        <taxon>Bacteria</taxon>
        <taxon>Pseudomonadati</taxon>
        <taxon>Pseudomonadota</taxon>
        <taxon>Gammaproteobacteria</taxon>
        <taxon>Lysobacterales</taxon>
        <taxon>Rhodanobacteraceae</taxon>
        <taxon>Dyella</taxon>
    </lineage>
</organism>
<proteinExistence type="predicted"/>
<evidence type="ECO:0000313" key="1">
    <source>
        <dbReference type="EMBL" id="GLQ93374.1"/>
    </source>
</evidence>
<name>A0ABQ5XNX5_9GAMM</name>
<reference evidence="2" key="1">
    <citation type="journal article" date="2019" name="Int. J. Syst. Evol. Microbiol.">
        <title>The Global Catalogue of Microorganisms (GCM) 10K type strain sequencing project: providing services to taxonomists for standard genome sequencing and annotation.</title>
        <authorList>
            <consortium name="The Broad Institute Genomics Platform"/>
            <consortium name="The Broad Institute Genome Sequencing Center for Infectious Disease"/>
            <person name="Wu L."/>
            <person name="Ma J."/>
        </authorList>
    </citation>
    <scope>NUCLEOTIDE SEQUENCE [LARGE SCALE GENOMIC DNA]</scope>
    <source>
        <strain evidence="2">NBRC 111980</strain>
    </source>
</reference>
<protein>
    <submittedName>
        <fullName evidence="1">Uncharacterized protein</fullName>
    </submittedName>
</protein>
<dbReference type="Proteomes" id="UP001156670">
    <property type="component" value="Unassembled WGS sequence"/>
</dbReference>
<sequence length="459" mass="49340">MQAGDAPPACAVDYVASDHGRVIPSKVTGIPGARLTLYRIHPDNLKIGYLQNADAKADAAYLLTGDKVQQVETCDGYAFVRFDGPHRVSTGWVESDRLAPQGEPYQLTPPNTEALCQAAAEIMNHGGSFPAIPQRSLDKVFASKNGYSDYGQRGQAMTRLKVGDRVFASIDVNDGGSCSSTYQDIWSADLSQKLSPKTRQYDDPAYNLSEGRDETWVEILGKPVLLGNGPGSDVFYISTLDDGGNIHTACKGSLQPLTSKRLVSSSDNKVCAAITRGEEKQAAMGEPTGDSWITLSSPLKGLKRIGKSGNDVFVYEDGNPSTITYKALNSGSIDLNNDGKPVRIALVAYENSSGAGCGSGVHLEAPVLIDKDDHIDPSEPVNDAIFKRIGGPLYEQEAFPTGSMRAGFVIVAGKHYLETTWNSGEQQIWSLSDNKAMKLCSLQTLHYVVIPNDDVGTVN</sequence>